<sequence length="136" mass="14532">MGMGGIFVLSILSILILGIIFIALIIAGIFLYFGCKLANIEDVSLGKAIVAVVGGGILSFIVSSIFSAVPVIGGILSFVFGILSYVWVIKVIFNTNWSKAFLAWLMAIVVEVVVMFIIAFIIAFIFGVGILSLMHL</sequence>
<evidence type="ECO:0000313" key="3">
    <source>
        <dbReference type="Proteomes" id="UP000009227"/>
    </source>
</evidence>
<reference evidence="2 3" key="1">
    <citation type="submission" date="2011-05" db="EMBL/GenBank/DDBJ databases">
        <title>Complete sequence of Methanotorris igneus Kol 5.</title>
        <authorList>
            <consortium name="US DOE Joint Genome Institute"/>
            <person name="Lucas S."/>
            <person name="Han J."/>
            <person name="Lapidus A."/>
            <person name="Cheng J.-F."/>
            <person name="Goodwin L."/>
            <person name="Pitluck S."/>
            <person name="Peters L."/>
            <person name="Mikhailova N."/>
            <person name="Chertkov O."/>
            <person name="Han C."/>
            <person name="Tapia R."/>
            <person name="Land M."/>
            <person name="Hauser L."/>
            <person name="Kyrpides N."/>
            <person name="Ivanova N."/>
            <person name="Pagani I."/>
            <person name="Sieprawska-Lupa M."/>
            <person name="Whitman W."/>
            <person name="Woyke T."/>
        </authorList>
    </citation>
    <scope>NUCLEOTIDE SEQUENCE [LARGE SCALE GENOMIC DNA]</scope>
    <source>
        <strain evidence="3">DSM 5666 / JCM 11834 / Kol 5</strain>
    </source>
</reference>
<name>F6BB58_METIK</name>
<keyword evidence="3" id="KW-1185">Reference proteome</keyword>
<dbReference type="Proteomes" id="UP000009227">
    <property type="component" value="Chromosome"/>
</dbReference>
<feature type="transmembrane region" description="Helical" evidence="1">
    <location>
        <begin position="101"/>
        <end position="134"/>
    </location>
</feature>
<dbReference type="HOGENOM" id="CLU_2010211_0_0_2"/>
<dbReference type="EMBL" id="CP002737">
    <property type="protein sequence ID" value="AEF95943.1"/>
    <property type="molecule type" value="Genomic_DNA"/>
</dbReference>
<accession>F6BB58</accession>
<dbReference type="KEGG" id="mig:Metig_0387"/>
<keyword evidence="1" id="KW-0812">Transmembrane</keyword>
<feature type="transmembrane region" description="Helical" evidence="1">
    <location>
        <begin position="71"/>
        <end position="89"/>
    </location>
</feature>
<feature type="transmembrane region" description="Helical" evidence="1">
    <location>
        <begin position="45"/>
        <end position="65"/>
    </location>
</feature>
<evidence type="ECO:0000313" key="2">
    <source>
        <dbReference type="EMBL" id="AEF95943.1"/>
    </source>
</evidence>
<keyword evidence="1" id="KW-1133">Transmembrane helix</keyword>
<dbReference type="STRING" id="880724.Metig_0387"/>
<organism evidence="3">
    <name type="scientific">Methanotorris igneus (strain DSM 5666 / JCM 11834 / Kol 5)</name>
    <dbReference type="NCBI Taxonomy" id="880724"/>
    <lineage>
        <taxon>Archaea</taxon>
        <taxon>Methanobacteriati</taxon>
        <taxon>Methanobacteriota</taxon>
        <taxon>Methanomada group</taxon>
        <taxon>Methanococci</taxon>
        <taxon>Methanococcales</taxon>
        <taxon>Methanocaldococcaceae</taxon>
        <taxon>Methanotorris</taxon>
    </lineage>
</organism>
<proteinExistence type="predicted"/>
<evidence type="ECO:0000256" key="1">
    <source>
        <dbReference type="SAM" id="Phobius"/>
    </source>
</evidence>
<evidence type="ECO:0008006" key="4">
    <source>
        <dbReference type="Google" id="ProtNLM"/>
    </source>
</evidence>
<keyword evidence="1" id="KW-0472">Membrane</keyword>
<dbReference type="AlphaFoldDB" id="F6BB58"/>
<gene>
    <name evidence="2" type="ordered locus">Metig_0387</name>
</gene>
<protein>
    <recommendedName>
        <fullName evidence="4">Yip1 domain-containing protein</fullName>
    </recommendedName>
</protein>
<feature type="transmembrane region" description="Helical" evidence="1">
    <location>
        <begin position="6"/>
        <end position="33"/>
    </location>
</feature>